<keyword evidence="4 11" id="KW-0479">Metal-binding</keyword>
<dbReference type="Gene3D" id="3.60.10.10">
    <property type="entry name" value="Endonuclease/exonuclease/phosphatase"/>
    <property type="match status" value="1"/>
</dbReference>
<evidence type="ECO:0000256" key="1">
    <source>
        <dbReference type="ARBA" id="ARBA00001936"/>
    </source>
</evidence>
<dbReference type="Pfam" id="PF00249">
    <property type="entry name" value="Myb_DNA-binding"/>
    <property type="match status" value="1"/>
</dbReference>
<dbReference type="PANTHER" id="PTHR22748:SF4">
    <property type="entry name" value="DNA-(APURINIC OR APYRIMIDINIC SITE) ENDONUCLEASE 2"/>
    <property type="match status" value="1"/>
</dbReference>
<feature type="domain" description="GRF-type" evidence="16">
    <location>
        <begin position="570"/>
        <end position="619"/>
    </location>
</feature>
<evidence type="ECO:0000256" key="5">
    <source>
        <dbReference type="ARBA" id="ARBA00022771"/>
    </source>
</evidence>
<dbReference type="CDD" id="cd09088">
    <property type="entry name" value="Ape2-like_AP-endo"/>
    <property type="match status" value="1"/>
</dbReference>
<organism evidence="17 18">
    <name type="scientific">Curvularia clavata</name>
    <dbReference type="NCBI Taxonomy" id="95742"/>
    <lineage>
        <taxon>Eukaryota</taxon>
        <taxon>Fungi</taxon>
        <taxon>Dikarya</taxon>
        <taxon>Ascomycota</taxon>
        <taxon>Pezizomycotina</taxon>
        <taxon>Dothideomycetes</taxon>
        <taxon>Pleosporomycetidae</taxon>
        <taxon>Pleosporales</taxon>
        <taxon>Pleosporineae</taxon>
        <taxon>Pleosporaceae</taxon>
        <taxon>Curvularia</taxon>
    </lineage>
</organism>
<evidence type="ECO:0000313" key="18">
    <source>
        <dbReference type="Proteomes" id="UP001056012"/>
    </source>
</evidence>
<feature type="region of interest" description="Disordered" evidence="14">
    <location>
        <begin position="442"/>
        <end position="556"/>
    </location>
</feature>
<dbReference type="PROSITE" id="PS00728">
    <property type="entry name" value="AP_NUCLEASE_F1_3"/>
    <property type="match status" value="1"/>
</dbReference>
<evidence type="ECO:0000256" key="12">
    <source>
        <dbReference type="PIRSR" id="PIRSR604808-3"/>
    </source>
</evidence>
<dbReference type="GO" id="GO:0006284">
    <property type="term" value="P:base-excision repair"/>
    <property type="evidence" value="ECO:0007669"/>
    <property type="project" value="TreeGrafter"/>
</dbReference>
<feature type="active site" description="Proton donor/acceptor" evidence="10">
    <location>
        <position position="197"/>
    </location>
</feature>
<dbReference type="SUPFAM" id="SSF56219">
    <property type="entry name" value="DNase I-like"/>
    <property type="match status" value="1"/>
</dbReference>
<evidence type="ECO:0000313" key="17">
    <source>
        <dbReference type="EMBL" id="USP82531.1"/>
    </source>
</evidence>
<dbReference type="OrthoDB" id="391817at2759"/>
<accession>A0A9Q8ZI97</accession>
<evidence type="ECO:0000259" key="16">
    <source>
        <dbReference type="PROSITE" id="PS51999"/>
    </source>
</evidence>
<evidence type="ECO:0000256" key="14">
    <source>
        <dbReference type="SAM" id="MobiDB-lite"/>
    </source>
</evidence>
<dbReference type="SUPFAM" id="SSF46689">
    <property type="entry name" value="Homeodomain-like"/>
    <property type="match status" value="1"/>
</dbReference>
<keyword evidence="5 13" id="KW-0863">Zinc-finger</keyword>
<comment type="cofactor">
    <cofactor evidence="1">
        <name>Mn(2+)</name>
        <dbReference type="ChEBI" id="CHEBI:29035"/>
    </cofactor>
</comment>
<dbReference type="GO" id="GO:0003677">
    <property type="term" value="F:DNA binding"/>
    <property type="evidence" value="ECO:0007669"/>
    <property type="project" value="InterPro"/>
</dbReference>
<feature type="binding site" evidence="11">
    <location>
        <position position="8"/>
    </location>
    <ligand>
        <name>Mg(2+)</name>
        <dbReference type="ChEBI" id="CHEBI:18420"/>
        <label>1</label>
    </ligand>
</feature>
<dbReference type="GO" id="GO:0008270">
    <property type="term" value="F:zinc ion binding"/>
    <property type="evidence" value="ECO:0007669"/>
    <property type="project" value="UniProtKB-KW"/>
</dbReference>
<feature type="site" description="Transition state stabilizer" evidence="12">
    <location>
        <position position="199"/>
    </location>
</feature>
<dbReference type="InterPro" id="IPR036691">
    <property type="entry name" value="Endo/exonu/phosph_ase_sf"/>
</dbReference>
<dbReference type="PANTHER" id="PTHR22748">
    <property type="entry name" value="AP ENDONUCLEASE"/>
    <property type="match status" value="1"/>
</dbReference>
<keyword evidence="18" id="KW-1185">Reference proteome</keyword>
<feature type="compositionally biased region" description="Polar residues" evidence="14">
    <location>
        <begin position="480"/>
        <end position="509"/>
    </location>
</feature>
<keyword evidence="9" id="KW-0539">Nucleus</keyword>
<feature type="binding site" evidence="11">
    <location>
        <position position="197"/>
    </location>
    <ligand>
        <name>Mg(2+)</name>
        <dbReference type="ChEBI" id="CHEBI:18420"/>
        <label>1</label>
    </ligand>
</feature>
<feature type="binding site" evidence="11">
    <location>
        <position position="314"/>
    </location>
    <ligand>
        <name>Mg(2+)</name>
        <dbReference type="ChEBI" id="CHEBI:18420"/>
        <label>1</label>
    </ligand>
</feature>
<dbReference type="Pfam" id="PF03372">
    <property type="entry name" value="Exo_endo_phos"/>
    <property type="match status" value="1"/>
</dbReference>
<evidence type="ECO:0000256" key="8">
    <source>
        <dbReference type="ARBA" id="ARBA00022842"/>
    </source>
</evidence>
<evidence type="ECO:0000256" key="2">
    <source>
        <dbReference type="ARBA" id="ARBA00007092"/>
    </source>
</evidence>
<protein>
    <recommendedName>
        <fullName evidence="3">DNA-(apurinic or apyrimidinic site) endonuclease 2</fullName>
    </recommendedName>
</protein>
<dbReference type="InterPro" id="IPR020848">
    <property type="entry name" value="AP_endonuclease_F1_CS"/>
</dbReference>
<feature type="active site" evidence="10">
    <location>
        <position position="158"/>
    </location>
</feature>
<dbReference type="Proteomes" id="UP001056012">
    <property type="component" value="Chromosome 8"/>
</dbReference>
<feature type="compositionally biased region" description="Polar residues" evidence="14">
    <location>
        <begin position="841"/>
        <end position="850"/>
    </location>
</feature>
<name>A0A9Q8ZI97_CURCL</name>
<evidence type="ECO:0000256" key="6">
    <source>
        <dbReference type="ARBA" id="ARBA00022801"/>
    </source>
</evidence>
<proteinExistence type="inferred from homology"/>
<feature type="binding site" evidence="11">
    <location>
        <position position="315"/>
    </location>
    <ligand>
        <name>Mg(2+)</name>
        <dbReference type="ChEBI" id="CHEBI:18420"/>
        <label>1</label>
    </ligand>
</feature>
<gene>
    <name evidence="17" type="ORF">yc1106_09805</name>
</gene>
<comment type="cofactor">
    <cofactor evidence="11">
        <name>Mg(2+)</name>
        <dbReference type="ChEBI" id="CHEBI:18420"/>
    </cofactor>
    <cofactor evidence="11">
        <name>Mn(2+)</name>
        <dbReference type="ChEBI" id="CHEBI:29035"/>
    </cofactor>
    <text evidence="11">Probably binds two magnesium or manganese ions per subunit.</text>
</comment>
<dbReference type="InterPro" id="IPR001005">
    <property type="entry name" value="SANT/Myb"/>
</dbReference>
<dbReference type="PROSITE" id="PS50090">
    <property type="entry name" value="MYB_LIKE"/>
    <property type="match status" value="1"/>
</dbReference>
<feature type="active site" description="Proton acceptor" evidence="10">
    <location>
        <position position="315"/>
    </location>
</feature>
<dbReference type="InterPro" id="IPR005135">
    <property type="entry name" value="Endo/exonuclease/phosphatase"/>
</dbReference>
<dbReference type="PROSITE" id="PS51435">
    <property type="entry name" value="AP_NUCLEASE_F1_4"/>
    <property type="match status" value="1"/>
</dbReference>
<keyword evidence="6" id="KW-0378">Hydrolase</keyword>
<evidence type="ECO:0000256" key="7">
    <source>
        <dbReference type="ARBA" id="ARBA00022833"/>
    </source>
</evidence>
<keyword evidence="8 11" id="KW-0460">Magnesium</keyword>
<evidence type="ECO:0000259" key="15">
    <source>
        <dbReference type="PROSITE" id="PS50090"/>
    </source>
</evidence>
<dbReference type="GO" id="GO:0005634">
    <property type="term" value="C:nucleus"/>
    <property type="evidence" value="ECO:0007669"/>
    <property type="project" value="TreeGrafter"/>
</dbReference>
<dbReference type="InterPro" id="IPR010666">
    <property type="entry name" value="Znf_GRF"/>
</dbReference>
<dbReference type="InterPro" id="IPR004808">
    <property type="entry name" value="AP_endonuc_1"/>
</dbReference>
<dbReference type="VEuPathDB" id="FungiDB:yc1106_09805"/>
<feature type="compositionally biased region" description="Low complexity" evidence="14">
    <location>
        <begin position="761"/>
        <end position="840"/>
    </location>
</feature>
<feature type="region of interest" description="Disordered" evidence="14">
    <location>
        <begin position="387"/>
        <end position="426"/>
    </location>
</feature>
<evidence type="ECO:0000256" key="13">
    <source>
        <dbReference type="PROSITE-ProRule" id="PRU01343"/>
    </source>
</evidence>
<dbReference type="FunFam" id="3.60.10.10:FF:000079">
    <property type="entry name" value="DNA-(apurinic or apyrimidinic site) lyase"/>
    <property type="match status" value="1"/>
</dbReference>
<feature type="compositionally biased region" description="Basic and acidic residues" evidence="14">
    <location>
        <begin position="545"/>
        <end position="556"/>
    </location>
</feature>
<feature type="compositionally biased region" description="Low complexity" evidence="14">
    <location>
        <begin position="512"/>
        <end position="529"/>
    </location>
</feature>
<feature type="domain" description="Myb-like" evidence="15">
    <location>
        <begin position="611"/>
        <end position="657"/>
    </location>
</feature>
<evidence type="ECO:0000256" key="9">
    <source>
        <dbReference type="ARBA" id="ARBA00023242"/>
    </source>
</evidence>
<feature type="binding site" evidence="11">
    <location>
        <position position="199"/>
    </location>
    <ligand>
        <name>Mg(2+)</name>
        <dbReference type="ChEBI" id="CHEBI:18420"/>
        <label>1</label>
    </ligand>
</feature>
<reference evidence="17" key="1">
    <citation type="submission" date="2021-12" db="EMBL/GenBank/DDBJ databases">
        <title>Curvularia clavata genome.</title>
        <authorList>
            <person name="Cao Y."/>
        </authorList>
    </citation>
    <scope>NUCLEOTIDE SEQUENCE</scope>
    <source>
        <strain evidence="17">Yc1106</strain>
    </source>
</reference>
<comment type="similarity">
    <text evidence="2">Belongs to the DNA repair enzymes AP/ExoA family.</text>
</comment>
<dbReference type="AlphaFoldDB" id="A0A9Q8ZI97"/>
<evidence type="ECO:0000256" key="10">
    <source>
        <dbReference type="PIRSR" id="PIRSR604808-1"/>
    </source>
</evidence>
<dbReference type="EMBL" id="CP089281">
    <property type="protein sequence ID" value="USP82531.1"/>
    <property type="molecule type" value="Genomic_DNA"/>
</dbReference>
<dbReference type="Gene3D" id="1.10.10.60">
    <property type="entry name" value="Homeodomain-like"/>
    <property type="match status" value="1"/>
</dbReference>
<feature type="binding site" evidence="11">
    <location>
        <position position="43"/>
    </location>
    <ligand>
        <name>Mg(2+)</name>
        <dbReference type="ChEBI" id="CHEBI:18420"/>
        <label>1</label>
    </ligand>
</feature>
<dbReference type="GO" id="GO:0003906">
    <property type="term" value="F:DNA-(apurinic or apyrimidinic site) endonuclease activity"/>
    <property type="evidence" value="ECO:0007669"/>
    <property type="project" value="TreeGrafter"/>
</dbReference>
<dbReference type="GO" id="GO:0008311">
    <property type="term" value="F:double-stranded DNA 3'-5' DNA exonuclease activity"/>
    <property type="evidence" value="ECO:0007669"/>
    <property type="project" value="TreeGrafter"/>
</dbReference>
<sequence>MVRITTWNVNGIRNPFGYKPWSTNRTFNAMFDILETDIVIMQELKIQRKDLTDDMVLVPGWDCYFSLPKHKKGYSGVGVYTRQSVCAPIRAEEGILGALCPPNSTTPYRELPESASIGGYLTSEQLSNLPPDLDAESLDLEGRCLVLEFPAFVLFGVYSPANSNGLRDGFRVGFLVALETRIRNLTKMGKNVILTGDLNVSRDLIDTAKAEEHMRAEGMTHEDYLSTPNRRIFNQLLLNGKVPGQRDEGREEPVLYDLCREFHPDREGMFTHWEQKINARPSNFGSRIDFILCSITIKDWFQDANIQEGLMGSDHCPVYAVLKDKVPVLQKSGTEIVEKEMHLLDLMNPAGMFKDGVRQRDYDTVKDVPALSGKLLAEFTKRRSIRDMFSKKPASKAPPAPMPTATESDVPAETEVTSTASKAEEEMDRDLALAIEASKADMHAKTNGQPSSSQSPLKPPEKRRASASASPVKPVKRGKTSTLATTTKGNKGQQSLKGFFQTTSKSTDGVPSDKSSFTTTDSSSQTTADMPPPSPQSTAPEPFDPDPRASQEASKEGWTKLFSKKVAPRCEHGEPCISLTTKKPGVNCGRQFWICPRPIGPSGHKEVGGTRSSSWSTKDDETLIRARAQGLNWNQIGPKHFPSKTPNACRKRHERLMERQNAEQWDGVKLEVLAQAYMEMRQEMWSLLAARVGEKWQLVEQKCMEKGLKNLTQASRSAQKKLENGTYHDYEDSGIGISDLEEEHEDQQHVDMSHISTIPEPHYSAYPSYPQQQQQRVPSIQSMLHPMQQHPHHMQQSVQQAMHQPMQQSMQQAIQQPTQQAIQQPLQQPMQQPMHSQSMAYSSHQLSHQQ</sequence>
<evidence type="ECO:0000256" key="4">
    <source>
        <dbReference type="ARBA" id="ARBA00022723"/>
    </source>
</evidence>
<feature type="site" description="Interaction with DNA substrate" evidence="12">
    <location>
        <position position="315"/>
    </location>
</feature>
<dbReference type="GO" id="GO:0008081">
    <property type="term" value="F:phosphoric diester hydrolase activity"/>
    <property type="evidence" value="ECO:0007669"/>
    <property type="project" value="TreeGrafter"/>
</dbReference>
<evidence type="ECO:0000256" key="11">
    <source>
        <dbReference type="PIRSR" id="PIRSR604808-2"/>
    </source>
</evidence>
<evidence type="ECO:0000256" key="3">
    <source>
        <dbReference type="ARBA" id="ARBA00013541"/>
    </source>
</evidence>
<feature type="region of interest" description="Disordered" evidence="14">
    <location>
        <begin position="758"/>
        <end position="850"/>
    </location>
</feature>
<keyword evidence="7" id="KW-0862">Zinc</keyword>
<keyword evidence="11" id="KW-0464">Manganese</keyword>
<dbReference type="InterPro" id="IPR009057">
    <property type="entry name" value="Homeodomain-like_sf"/>
</dbReference>
<dbReference type="CDD" id="cd00167">
    <property type="entry name" value="SANT"/>
    <property type="match status" value="1"/>
</dbReference>
<dbReference type="PROSITE" id="PS51999">
    <property type="entry name" value="ZF_GRF"/>
    <property type="match status" value="1"/>
</dbReference>
<feature type="site" description="Important for catalytic activity" evidence="12">
    <location>
        <position position="289"/>
    </location>
</feature>